<evidence type="ECO:0000256" key="9">
    <source>
        <dbReference type="PROSITE-ProRule" id="PRU00108"/>
    </source>
</evidence>
<evidence type="ECO:0000313" key="14">
    <source>
        <dbReference type="EMBL" id="GJT90891.1"/>
    </source>
</evidence>
<evidence type="ECO:0000256" key="10">
    <source>
        <dbReference type="RuleBase" id="RU000682"/>
    </source>
</evidence>
<dbReference type="PANTHER" id="PTHR45940">
    <property type="entry name" value="WUSCHEL-RELATED HOMEOBOX 1-RELATED"/>
    <property type="match status" value="1"/>
</dbReference>
<keyword evidence="6" id="KW-0804">Transcription</keyword>
<feature type="transmembrane region" description="Helical" evidence="12">
    <location>
        <begin position="531"/>
        <end position="550"/>
    </location>
</feature>
<dbReference type="PROSITE" id="PS50071">
    <property type="entry name" value="HOMEOBOX_2"/>
    <property type="match status" value="1"/>
</dbReference>
<keyword evidence="5 9" id="KW-0371">Homeobox</keyword>
<dbReference type="EMBL" id="BQNB010019966">
    <property type="protein sequence ID" value="GJT90891.1"/>
    <property type="molecule type" value="Genomic_DNA"/>
</dbReference>
<dbReference type="SMART" id="SM00389">
    <property type="entry name" value="HOX"/>
    <property type="match status" value="1"/>
</dbReference>
<feature type="region of interest" description="Disordered" evidence="11">
    <location>
        <begin position="88"/>
        <end position="107"/>
    </location>
</feature>
<keyword evidence="2" id="KW-0217">Developmental protein</keyword>
<dbReference type="InterPro" id="IPR005162">
    <property type="entry name" value="Retrotrans_gag_dom"/>
</dbReference>
<keyword evidence="3" id="KW-0805">Transcription regulation</keyword>
<dbReference type="Gene3D" id="1.10.10.60">
    <property type="entry name" value="Homeodomain-like"/>
    <property type="match status" value="1"/>
</dbReference>
<dbReference type="Proteomes" id="UP001151760">
    <property type="component" value="Unassembled WGS sequence"/>
</dbReference>
<dbReference type="InterPro" id="IPR044555">
    <property type="entry name" value="WUSCHEL-like"/>
</dbReference>
<keyword evidence="12" id="KW-0472">Membrane</keyword>
<feature type="domain" description="Homeobox" evidence="13">
    <location>
        <begin position="24"/>
        <end position="90"/>
    </location>
</feature>
<evidence type="ECO:0000256" key="3">
    <source>
        <dbReference type="ARBA" id="ARBA00023015"/>
    </source>
</evidence>
<dbReference type="InterPro" id="IPR009057">
    <property type="entry name" value="Homeodomain-like_sf"/>
</dbReference>
<reference evidence="14" key="2">
    <citation type="submission" date="2022-01" db="EMBL/GenBank/DDBJ databases">
        <authorList>
            <person name="Yamashiro T."/>
            <person name="Shiraishi A."/>
            <person name="Satake H."/>
            <person name="Nakayama K."/>
        </authorList>
    </citation>
    <scope>NUCLEOTIDE SEQUENCE</scope>
</reference>
<dbReference type="Pfam" id="PF00046">
    <property type="entry name" value="Homeodomain"/>
    <property type="match status" value="1"/>
</dbReference>
<comment type="caution">
    <text evidence="14">The sequence shown here is derived from an EMBL/GenBank/DDBJ whole genome shotgun (WGS) entry which is preliminary data.</text>
</comment>
<keyword evidence="7 9" id="KW-0539">Nucleus</keyword>
<dbReference type="SUPFAM" id="SSF46689">
    <property type="entry name" value="Homeodomain-like"/>
    <property type="match status" value="1"/>
</dbReference>
<comment type="similarity">
    <text evidence="8">Belongs to the WUS homeobox family.</text>
</comment>
<protein>
    <submittedName>
        <fullName evidence="14">WUSCHEL-like protein</fullName>
    </submittedName>
</protein>
<keyword evidence="12" id="KW-0812">Transmembrane</keyword>
<evidence type="ECO:0000256" key="1">
    <source>
        <dbReference type="ARBA" id="ARBA00004123"/>
    </source>
</evidence>
<sequence length="656" mass="75828">METQHHQQDIHDHLGNKNSSNYVCRQSSTRWTPTSDQIRILKELYYTNGIRSPTADEIQRIAAQLRQYGKIEGKNVFYWFQNHKARERQKKRFTPTVPPPQPPSSHYSTDHFNHHIPTAAMHIQSHHHHHDQLPSSHVYGHPHKLYTTHHIGVGSFSSQGMMAVGCGYGSLAMEKSFRIHKIHKESGRSYTACKECNKKVSVVASKGASSSGSRKVAFYCEDHGHVLSPRGSDPIVFFHMVNKLSGHTTWELMEKHSMDVDDYWPAELDDLVGKKFLFKVYFSEYNVNNSHVYRFILEYRICLHYIFSYSALTRLGMLLLYEELSRGLRYGLNANYTAKPLKLDFPRFNRKEDPTSWVCRAEQFFRFHYTPAEERVSIASFHLEDDAQLRFQVLIQEMPDATWDEFKEGIYATYGPHQFLDYFGELTKLRQEGTVQSYQSQFNKLLAKVGYLPQDRQVKDVVVKFKDLQSDLEVASSAVTLMDGSEEDIMKEHIQSEGELSDYFSYLISYWIQFGDDGCARIILYCVRYKLLGYSGLSLCSICVILHVLLTRFNLNSSAVDLLKQRMERSDLRKPCEVRSSAKKFNVALIHLTVTQMKDSNKVCCRLTRKLSACFVGAICWLIYPRVYTSMMSRPHVPSKHSVFGLFCHSGRSSEQ</sequence>
<name>A0ABQ5HSS2_9ASTR</name>
<evidence type="ECO:0000256" key="12">
    <source>
        <dbReference type="SAM" id="Phobius"/>
    </source>
</evidence>
<evidence type="ECO:0000256" key="2">
    <source>
        <dbReference type="ARBA" id="ARBA00022473"/>
    </source>
</evidence>
<evidence type="ECO:0000256" key="4">
    <source>
        <dbReference type="ARBA" id="ARBA00023125"/>
    </source>
</evidence>
<dbReference type="CDD" id="cd00086">
    <property type="entry name" value="homeodomain"/>
    <property type="match status" value="1"/>
</dbReference>
<evidence type="ECO:0000313" key="15">
    <source>
        <dbReference type="Proteomes" id="UP001151760"/>
    </source>
</evidence>
<dbReference type="Gene3D" id="2.40.50.140">
    <property type="entry name" value="Nucleic acid-binding proteins"/>
    <property type="match status" value="1"/>
</dbReference>
<feature type="DNA-binding region" description="Homeobox" evidence="9">
    <location>
        <begin position="26"/>
        <end position="91"/>
    </location>
</feature>
<keyword evidence="12" id="KW-1133">Transmembrane helix</keyword>
<accession>A0ABQ5HSS2</accession>
<feature type="transmembrane region" description="Helical" evidence="12">
    <location>
        <begin position="607"/>
        <end position="624"/>
    </location>
</feature>
<dbReference type="Pfam" id="PF03732">
    <property type="entry name" value="Retrotrans_gag"/>
    <property type="match status" value="1"/>
</dbReference>
<comment type="subcellular location">
    <subcellularLocation>
        <location evidence="1 9 10">Nucleus</location>
    </subcellularLocation>
</comment>
<dbReference type="PANTHER" id="PTHR45940:SF2">
    <property type="entry name" value="WUSCHEL-RELATED HOMEOBOX 1"/>
    <property type="match status" value="1"/>
</dbReference>
<keyword evidence="15" id="KW-1185">Reference proteome</keyword>
<dbReference type="InterPro" id="IPR012340">
    <property type="entry name" value="NA-bd_OB-fold"/>
</dbReference>
<feature type="compositionally biased region" description="Basic and acidic residues" evidence="11">
    <location>
        <begin position="1"/>
        <end position="15"/>
    </location>
</feature>
<gene>
    <name evidence="14" type="ORF">Tco_1079736</name>
</gene>
<proteinExistence type="inferred from homology"/>
<keyword evidence="4 9" id="KW-0238">DNA-binding</keyword>
<evidence type="ECO:0000256" key="7">
    <source>
        <dbReference type="ARBA" id="ARBA00023242"/>
    </source>
</evidence>
<evidence type="ECO:0000256" key="5">
    <source>
        <dbReference type="ARBA" id="ARBA00023155"/>
    </source>
</evidence>
<reference evidence="14" key="1">
    <citation type="journal article" date="2022" name="Int. J. Mol. Sci.">
        <title>Draft Genome of Tanacetum Coccineum: Genomic Comparison of Closely Related Tanacetum-Family Plants.</title>
        <authorList>
            <person name="Yamashiro T."/>
            <person name="Shiraishi A."/>
            <person name="Nakayama K."/>
            <person name="Satake H."/>
        </authorList>
    </citation>
    <scope>NUCLEOTIDE SEQUENCE</scope>
</reference>
<evidence type="ECO:0000256" key="11">
    <source>
        <dbReference type="SAM" id="MobiDB-lite"/>
    </source>
</evidence>
<evidence type="ECO:0000256" key="6">
    <source>
        <dbReference type="ARBA" id="ARBA00023163"/>
    </source>
</evidence>
<feature type="region of interest" description="Disordered" evidence="11">
    <location>
        <begin position="1"/>
        <end position="21"/>
    </location>
</feature>
<evidence type="ECO:0000256" key="8">
    <source>
        <dbReference type="ARBA" id="ARBA00024040"/>
    </source>
</evidence>
<evidence type="ECO:0000259" key="13">
    <source>
        <dbReference type="PROSITE" id="PS50071"/>
    </source>
</evidence>
<organism evidence="14 15">
    <name type="scientific">Tanacetum coccineum</name>
    <dbReference type="NCBI Taxonomy" id="301880"/>
    <lineage>
        <taxon>Eukaryota</taxon>
        <taxon>Viridiplantae</taxon>
        <taxon>Streptophyta</taxon>
        <taxon>Embryophyta</taxon>
        <taxon>Tracheophyta</taxon>
        <taxon>Spermatophyta</taxon>
        <taxon>Magnoliopsida</taxon>
        <taxon>eudicotyledons</taxon>
        <taxon>Gunneridae</taxon>
        <taxon>Pentapetalae</taxon>
        <taxon>asterids</taxon>
        <taxon>campanulids</taxon>
        <taxon>Asterales</taxon>
        <taxon>Asteraceae</taxon>
        <taxon>Asteroideae</taxon>
        <taxon>Anthemideae</taxon>
        <taxon>Anthemidinae</taxon>
        <taxon>Tanacetum</taxon>
    </lineage>
</organism>
<dbReference type="SUPFAM" id="SSF50249">
    <property type="entry name" value="Nucleic acid-binding proteins"/>
    <property type="match status" value="1"/>
</dbReference>
<dbReference type="InterPro" id="IPR001356">
    <property type="entry name" value="HD"/>
</dbReference>